<comment type="caution">
    <text evidence="1">The sequence shown here is derived from an EMBL/GenBank/DDBJ whole genome shotgun (WGS) entry which is preliminary data.</text>
</comment>
<reference evidence="1" key="1">
    <citation type="journal article" date="2015" name="Proc. Natl. Acad. Sci. U.S.A.">
        <title>Networks of energetic and metabolic interactions define dynamics in microbial communities.</title>
        <authorList>
            <person name="Embree M."/>
            <person name="Liu J.K."/>
            <person name="Al-Bassam M.M."/>
            <person name="Zengler K."/>
        </authorList>
    </citation>
    <scope>NUCLEOTIDE SEQUENCE</scope>
</reference>
<dbReference type="AlphaFoldDB" id="A0A0W8E1K1"/>
<name>A0A0W8E1K1_9ZZZZ</name>
<dbReference type="EMBL" id="LNQE01001918">
    <property type="protein sequence ID" value="KUG02528.1"/>
    <property type="molecule type" value="Genomic_DNA"/>
</dbReference>
<protein>
    <submittedName>
        <fullName evidence="1">Cysteine dioxygenase</fullName>
        <ecNumber evidence="1">1.13.11.20</ecNumber>
    </submittedName>
</protein>
<dbReference type="SUPFAM" id="SSF51182">
    <property type="entry name" value="RmlC-like cupins"/>
    <property type="match status" value="1"/>
</dbReference>
<dbReference type="InterPro" id="IPR014710">
    <property type="entry name" value="RmlC-like_jellyroll"/>
</dbReference>
<dbReference type="EC" id="1.13.11.20" evidence="1"/>
<dbReference type="CDD" id="cd10548">
    <property type="entry name" value="cupin_CDO"/>
    <property type="match status" value="1"/>
</dbReference>
<evidence type="ECO:0000313" key="1">
    <source>
        <dbReference type="EMBL" id="KUG02528.1"/>
    </source>
</evidence>
<keyword evidence="1" id="KW-0223">Dioxygenase</keyword>
<dbReference type="Gene3D" id="2.60.120.10">
    <property type="entry name" value="Jelly Rolls"/>
    <property type="match status" value="1"/>
</dbReference>
<sequence>MEEKYMLEAYANKFKGMANRNLEQAELIQEGRTLLSSLVSCQGWLNETLSQLVLDDEFVKSQWLSIDYNEVILYRSAQKEFSVRAYIWEAGLKYPVHDHGAWGIVGAHINPIRERKYDLIAQDLERHHAEVKMTADKVLNPGDTTVVMPLNDGIHQMEALDRTAVTIHIYGPPVRKGYIQAYDLHFKQVTRMYSPYLQKKVLAIRALGSITDSWSEAILNEALQTNSTDFIRLECTDALKARKRLFSKD</sequence>
<proteinExistence type="predicted"/>
<keyword evidence="1" id="KW-0560">Oxidoreductase</keyword>
<dbReference type="InterPro" id="IPR011051">
    <property type="entry name" value="RmlC_Cupin_sf"/>
</dbReference>
<gene>
    <name evidence="1" type="ORF">ASZ90_020160</name>
</gene>
<organism evidence="1">
    <name type="scientific">hydrocarbon metagenome</name>
    <dbReference type="NCBI Taxonomy" id="938273"/>
    <lineage>
        <taxon>unclassified sequences</taxon>
        <taxon>metagenomes</taxon>
        <taxon>ecological metagenomes</taxon>
    </lineage>
</organism>
<accession>A0A0W8E1K1</accession>
<dbReference type="GO" id="GO:0017172">
    <property type="term" value="F:cysteine dioxygenase activity"/>
    <property type="evidence" value="ECO:0007669"/>
    <property type="project" value="UniProtKB-EC"/>
</dbReference>